<evidence type="ECO:0000256" key="3">
    <source>
        <dbReference type="ARBA" id="ARBA00022576"/>
    </source>
</evidence>
<dbReference type="GO" id="GO:0005829">
    <property type="term" value="C:cytosol"/>
    <property type="evidence" value="ECO:0007669"/>
    <property type="project" value="TreeGrafter"/>
</dbReference>
<feature type="compositionally biased region" description="Polar residues" evidence="8">
    <location>
        <begin position="8"/>
        <end position="20"/>
    </location>
</feature>
<dbReference type="EMBL" id="SJPK01000001">
    <property type="protein sequence ID" value="TWT75013.1"/>
    <property type="molecule type" value="Genomic_DNA"/>
</dbReference>
<gene>
    <name evidence="11" type="primary">gcvT</name>
    <name evidence="11" type="ORF">CA85_03010</name>
</gene>
<evidence type="ECO:0000256" key="6">
    <source>
        <dbReference type="ARBA" id="ARBA00047665"/>
    </source>
</evidence>
<dbReference type="PANTHER" id="PTHR43757">
    <property type="entry name" value="AMINOMETHYLTRANSFERASE"/>
    <property type="match status" value="1"/>
</dbReference>
<dbReference type="InterPro" id="IPR029043">
    <property type="entry name" value="GcvT/YgfZ_C"/>
</dbReference>
<dbReference type="Proteomes" id="UP000318053">
    <property type="component" value="Unassembled WGS sequence"/>
</dbReference>
<evidence type="ECO:0000259" key="9">
    <source>
        <dbReference type="Pfam" id="PF01571"/>
    </source>
</evidence>
<organism evidence="11 12">
    <name type="scientific">Allorhodopirellula solitaria</name>
    <dbReference type="NCBI Taxonomy" id="2527987"/>
    <lineage>
        <taxon>Bacteria</taxon>
        <taxon>Pseudomonadati</taxon>
        <taxon>Planctomycetota</taxon>
        <taxon>Planctomycetia</taxon>
        <taxon>Pirellulales</taxon>
        <taxon>Pirellulaceae</taxon>
        <taxon>Allorhodopirellula</taxon>
    </lineage>
</organism>
<evidence type="ECO:0000313" key="11">
    <source>
        <dbReference type="EMBL" id="TWT75013.1"/>
    </source>
</evidence>
<proteinExistence type="inferred from homology"/>
<evidence type="ECO:0000256" key="2">
    <source>
        <dbReference type="ARBA" id="ARBA00012616"/>
    </source>
</evidence>
<dbReference type="GO" id="GO:0008483">
    <property type="term" value="F:transaminase activity"/>
    <property type="evidence" value="ECO:0007669"/>
    <property type="project" value="UniProtKB-KW"/>
</dbReference>
<feature type="region of interest" description="Disordered" evidence="8">
    <location>
        <begin position="1"/>
        <end position="41"/>
    </location>
</feature>
<comment type="caution">
    <text evidence="11">The sequence shown here is derived from an EMBL/GenBank/DDBJ whole genome shotgun (WGS) entry which is preliminary data.</text>
</comment>
<dbReference type="InterPro" id="IPR027266">
    <property type="entry name" value="TrmE/GcvT-like"/>
</dbReference>
<keyword evidence="12" id="KW-1185">Reference proteome</keyword>
<feature type="compositionally biased region" description="Basic and acidic residues" evidence="8">
    <location>
        <begin position="329"/>
        <end position="338"/>
    </location>
</feature>
<comment type="catalytic activity">
    <reaction evidence="6">
        <text>N(6)-[(R)-S(8)-aminomethyldihydrolipoyl]-L-lysyl-[protein] + (6S)-5,6,7,8-tetrahydrofolate = N(6)-[(R)-dihydrolipoyl]-L-lysyl-[protein] + (6R)-5,10-methylene-5,6,7,8-tetrahydrofolate + NH4(+)</text>
        <dbReference type="Rhea" id="RHEA:16945"/>
        <dbReference type="Rhea" id="RHEA-COMP:10475"/>
        <dbReference type="Rhea" id="RHEA-COMP:10492"/>
        <dbReference type="ChEBI" id="CHEBI:15636"/>
        <dbReference type="ChEBI" id="CHEBI:28938"/>
        <dbReference type="ChEBI" id="CHEBI:57453"/>
        <dbReference type="ChEBI" id="CHEBI:83100"/>
        <dbReference type="ChEBI" id="CHEBI:83143"/>
        <dbReference type="EC" id="2.1.2.10"/>
    </reaction>
</comment>
<dbReference type="Gene3D" id="2.40.30.110">
    <property type="entry name" value="Aminomethyltransferase beta-barrel domains"/>
    <property type="match status" value="1"/>
</dbReference>
<dbReference type="InterPro" id="IPR013977">
    <property type="entry name" value="GcvT_C"/>
</dbReference>
<dbReference type="Gene3D" id="4.10.1250.10">
    <property type="entry name" value="Aminomethyltransferase fragment"/>
    <property type="match status" value="1"/>
</dbReference>
<dbReference type="NCBIfam" id="NF001567">
    <property type="entry name" value="PRK00389.1"/>
    <property type="match status" value="1"/>
</dbReference>
<feature type="binding site" evidence="7">
    <location>
        <position position="235"/>
    </location>
    <ligand>
        <name>substrate</name>
    </ligand>
</feature>
<evidence type="ECO:0000256" key="7">
    <source>
        <dbReference type="PIRSR" id="PIRSR006487-1"/>
    </source>
</evidence>
<dbReference type="NCBIfam" id="TIGR00528">
    <property type="entry name" value="gcvT"/>
    <property type="match status" value="1"/>
</dbReference>
<protein>
    <recommendedName>
        <fullName evidence="2">aminomethyltransferase</fullName>
        <ecNumber evidence="2">2.1.2.10</ecNumber>
    </recommendedName>
    <alternativeName>
        <fullName evidence="5">Glycine cleavage system T protein</fullName>
    </alternativeName>
</protein>
<dbReference type="Pfam" id="PF08669">
    <property type="entry name" value="GCV_T_C"/>
    <property type="match status" value="1"/>
</dbReference>
<dbReference type="Gene3D" id="3.30.1360.120">
    <property type="entry name" value="Probable tRNA modification gtpase trme, domain 1"/>
    <property type="match status" value="1"/>
</dbReference>
<dbReference type="PIRSF" id="PIRSF006487">
    <property type="entry name" value="GcvT"/>
    <property type="match status" value="1"/>
</dbReference>
<evidence type="ECO:0000256" key="4">
    <source>
        <dbReference type="ARBA" id="ARBA00022679"/>
    </source>
</evidence>
<dbReference type="SUPFAM" id="SSF101790">
    <property type="entry name" value="Aminomethyltransferase beta-barrel domain"/>
    <property type="match status" value="1"/>
</dbReference>
<reference evidence="11 12" key="1">
    <citation type="submission" date="2019-02" db="EMBL/GenBank/DDBJ databases">
        <title>Deep-cultivation of Planctomycetes and their phenomic and genomic characterization uncovers novel biology.</title>
        <authorList>
            <person name="Wiegand S."/>
            <person name="Jogler M."/>
            <person name="Boedeker C."/>
            <person name="Pinto D."/>
            <person name="Vollmers J."/>
            <person name="Rivas-Marin E."/>
            <person name="Kohn T."/>
            <person name="Peeters S.H."/>
            <person name="Heuer A."/>
            <person name="Rast P."/>
            <person name="Oberbeckmann S."/>
            <person name="Bunk B."/>
            <person name="Jeske O."/>
            <person name="Meyerdierks A."/>
            <person name="Storesund J.E."/>
            <person name="Kallscheuer N."/>
            <person name="Luecker S."/>
            <person name="Lage O.M."/>
            <person name="Pohl T."/>
            <person name="Merkel B.J."/>
            <person name="Hornburger P."/>
            <person name="Mueller R.-W."/>
            <person name="Bruemmer F."/>
            <person name="Labrenz M."/>
            <person name="Spormann A.M."/>
            <person name="Op Den Camp H."/>
            <person name="Overmann J."/>
            <person name="Amann R."/>
            <person name="Jetten M.S.M."/>
            <person name="Mascher T."/>
            <person name="Medema M.H."/>
            <person name="Devos D.P."/>
            <person name="Kaster A.-K."/>
            <person name="Ovreas L."/>
            <person name="Rohde M."/>
            <person name="Galperin M.Y."/>
            <person name="Jogler C."/>
        </authorList>
    </citation>
    <scope>NUCLEOTIDE SEQUENCE [LARGE SCALE GENOMIC DNA]</scope>
    <source>
        <strain evidence="11 12">CA85</strain>
    </source>
</reference>
<dbReference type="GO" id="GO:0004047">
    <property type="term" value="F:aminomethyltransferase activity"/>
    <property type="evidence" value="ECO:0007669"/>
    <property type="project" value="UniProtKB-EC"/>
</dbReference>
<comment type="similarity">
    <text evidence="1">Belongs to the GcvT family.</text>
</comment>
<dbReference type="Pfam" id="PF01571">
    <property type="entry name" value="GCV_T"/>
    <property type="match status" value="1"/>
</dbReference>
<keyword evidence="3" id="KW-0032">Aminotransferase</keyword>
<evidence type="ECO:0000313" key="12">
    <source>
        <dbReference type="Proteomes" id="UP000318053"/>
    </source>
</evidence>
<keyword evidence="4 11" id="KW-0808">Transferase</keyword>
<dbReference type="InterPro" id="IPR028896">
    <property type="entry name" value="GcvT/YgfZ/DmdA"/>
</dbReference>
<feature type="compositionally biased region" description="Polar residues" evidence="8">
    <location>
        <begin position="341"/>
        <end position="356"/>
    </location>
</feature>
<feature type="domain" description="GCVT N-terminal" evidence="9">
    <location>
        <begin position="41"/>
        <end position="300"/>
    </location>
</feature>
<dbReference type="InterPro" id="IPR006222">
    <property type="entry name" value="GCVT_N"/>
</dbReference>
<evidence type="ECO:0000256" key="8">
    <source>
        <dbReference type="SAM" id="MobiDB-lite"/>
    </source>
</evidence>
<dbReference type="GO" id="GO:0006546">
    <property type="term" value="P:glycine catabolic process"/>
    <property type="evidence" value="ECO:0007669"/>
    <property type="project" value="InterPro"/>
</dbReference>
<name>A0A5C5YJF4_9BACT</name>
<sequence length="403" mass="43801">MTFRMTPRGNSVPTHPLMTQSSAPASHESSAPNGLSQTPLDQWHRDAGAKMVPFAGYEMPIQYGDGIVAEHQACRNRAALFDVSHMGRLRFDGDGAAEFLDHVLTRRVSDLGVGGVRYSMVCNADGGILDDVLVSHLETPSERRFHLLVVNASNRAKIIQWLTPLLAEFPTVTMSDRTELTAMIAVQGPLAIETCKKLLSFDPARLKNYQARITDQFAKPVIVSRTGYTGEDGLELIVRAEEANRVWENILLAGRDSGFIAAGLGARDTLRMEAGMPLYGHELSETVDPLTVGLKFAVNLADRSFVGDAALRKIKADGPQKTRIGLLPEGKRPAREGSDVLDSNGTKIGTVTSGGPSPTLGVPIAMALVDRERGSDSEYQIDIRGRSVVARPTKLPFYRRPVS</sequence>
<dbReference type="SUPFAM" id="SSF103025">
    <property type="entry name" value="Folate-binding domain"/>
    <property type="match status" value="1"/>
</dbReference>
<feature type="compositionally biased region" description="Low complexity" evidence="8">
    <location>
        <begin position="21"/>
        <end position="32"/>
    </location>
</feature>
<dbReference type="GO" id="GO:0005960">
    <property type="term" value="C:glycine cleavage complex"/>
    <property type="evidence" value="ECO:0007669"/>
    <property type="project" value="InterPro"/>
</dbReference>
<dbReference type="InterPro" id="IPR006223">
    <property type="entry name" value="GcvT"/>
</dbReference>
<feature type="domain" description="Aminomethyltransferase C-terminal" evidence="10">
    <location>
        <begin position="321"/>
        <end position="398"/>
    </location>
</feature>
<dbReference type="AlphaFoldDB" id="A0A5C5YJF4"/>
<evidence type="ECO:0000259" key="10">
    <source>
        <dbReference type="Pfam" id="PF08669"/>
    </source>
</evidence>
<evidence type="ECO:0000256" key="5">
    <source>
        <dbReference type="ARBA" id="ARBA00031395"/>
    </source>
</evidence>
<dbReference type="PANTHER" id="PTHR43757:SF2">
    <property type="entry name" value="AMINOMETHYLTRANSFERASE, MITOCHONDRIAL"/>
    <property type="match status" value="1"/>
</dbReference>
<evidence type="ECO:0000256" key="1">
    <source>
        <dbReference type="ARBA" id="ARBA00008609"/>
    </source>
</evidence>
<dbReference type="Gene3D" id="3.30.70.1400">
    <property type="entry name" value="Aminomethyltransferase beta-barrel domains"/>
    <property type="match status" value="1"/>
</dbReference>
<feature type="region of interest" description="Disordered" evidence="8">
    <location>
        <begin position="327"/>
        <end position="356"/>
    </location>
</feature>
<accession>A0A5C5YJF4</accession>
<dbReference type="EC" id="2.1.2.10" evidence="2"/>